<comment type="similarity">
    <text evidence="1">Belongs to the aldo/keto reductase family.</text>
</comment>
<keyword evidence="2" id="KW-0521">NADP</keyword>
<evidence type="ECO:0000313" key="8">
    <source>
        <dbReference type="EMBL" id="KIM98986.1"/>
    </source>
</evidence>
<dbReference type="STRING" id="913774.A0A0C3H9E4"/>
<dbReference type="InterPro" id="IPR020471">
    <property type="entry name" value="AKR"/>
</dbReference>
<feature type="binding site" evidence="5">
    <location>
        <position position="122"/>
    </location>
    <ligand>
        <name>substrate</name>
    </ligand>
</feature>
<feature type="site" description="Lowers pKa of active site Tyr" evidence="6">
    <location>
        <position position="91"/>
    </location>
</feature>
<dbReference type="PANTHER" id="PTHR43827:SF3">
    <property type="entry name" value="NADP-DEPENDENT OXIDOREDUCTASE DOMAIN-CONTAINING PROTEIN"/>
    <property type="match status" value="1"/>
</dbReference>
<dbReference type="AlphaFoldDB" id="A0A0C3H9E4"/>
<feature type="active site" description="Proton donor" evidence="4">
    <location>
        <position position="66"/>
    </location>
</feature>
<dbReference type="InParanoid" id="A0A0C3H9E4"/>
<dbReference type="OrthoDB" id="416253at2759"/>
<dbReference type="GO" id="GO:0016652">
    <property type="term" value="F:oxidoreductase activity, acting on NAD(P)H as acceptor"/>
    <property type="evidence" value="ECO:0007669"/>
    <property type="project" value="InterPro"/>
</dbReference>
<evidence type="ECO:0000256" key="4">
    <source>
        <dbReference type="PIRSR" id="PIRSR000097-1"/>
    </source>
</evidence>
<reference evidence="9" key="2">
    <citation type="submission" date="2015-01" db="EMBL/GenBank/DDBJ databases">
        <title>Evolutionary Origins and Diversification of the Mycorrhizal Mutualists.</title>
        <authorList>
            <consortium name="DOE Joint Genome Institute"/>
            <consortium name="Mycorrhizal Genomics Consortium"/>
            <person name="Kohler A."/>
            <person name="Kuo A."/>
            <person name="Nagy L.G."/>
            <person name="Floudas D."/>
            <person name="Copeland A."/>
            <person name="Barry K.W."/>
            <person name="Cichocki N."/>
            <person name="Veneault-Fourrey C."/>
            <person name="LaButti K."/>
            <person name="Lindquist E.A."/>
            <person name="Lipzen A."/>
            <person name="Lundell T."/>
            <person name="Morin E."/>
            <person name="Murat C."/>
            <person name="Riley R."/>
            <person name="Ohm R."/>
            <person name="Sun H."/>
            <person name="Tunlid A."/>
            <person name="Henrissat B."/>
            <person name="Grigoriev I.V."/>
            <person name="Hibbett D.S."/>
            <person name="Martin F."/>
        </authorList>
    </citation>
    <scope>NUCLEOTIDE SEQUENCE [LARGE SCALE GENOMIC DNA]</scope>
    <source>
        <strain evidence="9">Zn</strain>
    </source>
</reference>
<feature type="domain" description="NADP-dependent oxidoreductase" evidence="7">
    <location>
        <begin position="27"/>
        <end position="278"/>
    </location>
</feature>
<dbReference type="InterPro" id="IPR036812">
    <property type="entry name" value="NAD(P)_OxRdtase_dom_sf"/>
</dbReference>
<keyword evidence="3" id="KW-0560">Oxidoreductase</keyword>
<dbReference type="PRINTS" id="PR00069">
    <property type="entry name" value="ALDKETRDTASE"/>
</dbReference>
<dbReference type="Pfam" id="PF00248">
    <property type="entry name" value="Aldo_ket_red"/>
    <property type="match status" value="1"/>
</dbReference>
<evidence type="ECO:0000256" key="6">
    <source>
        <dbReference type="PIRSR" id="PIRSR000097-3"/>
    </source>
</evidence>
<dbReference type="InterPro" id="IPR023210">
    <property type="entry name" value="NADP_OxRdtase_dom"/>
</dbReference>
<dbReference type="EMBL" id="KN832879">
    <property type="protein sequence ID" value="KIM98986.1"/>
    <property type="molecule type" value="Genomic_DNA"/>
</dbReference>
<evidence type="ECO:0000256" key="2">
    <source>
        <dbReference type="ARBA" id="ARBA00022857"/>
    </source>
</evidence>
<dbReference type="GO" id="GO:0016616">
    <property type="term" value="F:oxidoreductase activity, acting on the CH-OH group of donors, NAD or NADP as acceptor"/>
    <property type="evidence" value="ECO:0007669"/>
    <property type="project" value="UniProtKB-ARBA"/>
</dbReference>
<evidence type="ECO:0000259" key="7">
    <source>
        <dbReference type="Pfam" id="PF00248"/>
    </source>
</evidence>
<dbReference type="SUPFAM" id="SSF51430">
    <property type="entry name" value="NAD(P)-linked oxidoreductase"/>
    <property type="match status" value="1"/>
</dbReference>
<name>A0A0C3H9E4_OIDMZ</name>
<evidence type="ECO:0000256" key="3">
    <source>
        <dbReference type="ARBA" id="ARBA00023002"/>
    </source>
</evidence>
<evidence type="ECO:0000313" key="9">
    <source>
        <dbReference type="Proteomes" id="UP000054321"/>
    </source>
</evidence>
<evidence type="ECO:0000256" key="5">
    <source>
        <dbReference type="PIRSR" id="PIRSR000097-2"/>
    </source>
</evidence>
<gene>
    <name evidence="8" type="ORF">OIDMADRAFT_127475</name>
</gene>
<dbReference type="HOGENOM" id="CLU_023205_0_3_1"/>
<organism evidence="8 9">
    <name type="scientific">Oidiodendron maius (strain Zn)</name>
    <dbReference type="NCBI Taxonomy" id="913774"/>
    <lineage>
        <taxon>Eukaryota</taxon>
        <taxon>Fungi</taxon>
        <taxon>Dikarya</taxon>
        <taxon>Ascomycota</taxon>
        <taxon>Pezizomycotina</taxon>
        <taxon>Leotiomycetes</taxon>
        <taxon>Leotiomycetes incertae sedis</taxon>
        <taxon>Myxotrichaceae</taxon>
        <taxon>Oidiodendron</taxon>
    </lineage>
</organism>
<keyword evidence="9" id="KW-1185">Reference proteome</keyword>
<dbReference type="FunCoup" id="A0A0C3H9E4">
    <property type="interactions" value="243"/>
</dbReference>
<proteinExistence type="inferred from homology"/>
<dbReference type="CDD" id="cd19120">
    <property type="entry name" value="AKR_AKR3C2-3"/>
    <property type="match status" value="1"/>
</dbReference>
<accession>A0A0C3H9E4</accession>
<evidence type="ECO:0000256" key="1">
    <source>
        <dbReference type="ARBA" id="ARBA00007905"/>
    </source>
</evidence>
<protein>
    <recommendedName>
        <fullName evidence="7">NADP-dependent oxidoreductase domain-containing protein</fullName>
    </recommendedName>
</protein>
<sequence>MSSDTAGTNIPSTKLPDGNEIPVLGYGLGTARSKRGASAPLDKELTQTVLTAIKAGYYHFDGAEVYGNEPELGEAIKESGVPREKFYITTKVSGTQVKDTKKAFELSLKNLQLDYVDQYLIHAPFFAKTPEDLQAKWRDLEEIHATGKAKTIGVSNMSQDQLETILKTAKIVPAINQIEYHPYLQHGNLIDFHRQHNIATSAYGPLTAVVKAAPGPLDETYKRLAEKYDVTPGEIALRWVIDQGVVALTTSASEQRLRQYRKIEQFKLTPEEIKEISDLGLQKHYRAFWRDRFNPEDRT</sequence>
<reference evidence="8 9" key="1">
    <citation type="submission" date="2014-04" db="EMBL/GenBank/DDBJ databases">
        <authorList>
            <consortium name="DOE Joint Genome Institute"/>
            <person name="Kuo A."/>
            <person name="Martino E."/>
            <person name="Perotto S."/>
            <person name="Kohler A."/>
            <person name="Nagy L.G."/>
            <person name="Floudas D."/>
            <person name="Copeland A."/>
            <person name="Barry K.W."/>
            <person name="Cichocki N."/>
            <person name="Veneault-Fourrey C."/>
            <person name="LaButti K."/>
            <person name="Lindquist E.A."/>
            <person name="Lipzen A."/>
            <person name="Lundell T."/>
            <person name="Morin E."/>
            <person name="Murat C."/>
            <person name="Sun H."/>
            <person name="Tunlid A."/>
            <person name="Henrissat B."/>
            <person name="Grigoriev I.V."/>
            <person name="Hibbett D.S."/>
            <person name="Martin F."/>
            <person name="Nordberg H.P."/>
            <person name="Cantor M.N."/>
            <person name="Hua S.X."/>
        </authorList>
    </citation>
    <scope>NUCLEOTIDE SEQUENCE [LARGE SCALE GENOMIC DNA]</scope>
    <source>
        <strain evidence="8 9">Zn</strain>
    </source>
</reference>
<dbReference type="Proteomes" id="UP000054321">
    <property type="component" value="Unassembled WGS sequence"/>
</dbReference>
<dbReference type="PANTHER" id="PTHR43827">
    <property type="entry name" value="2,5-DIKETO-D-GLUCONIC ACID REDUCTASE"/>
    <property type="match status" value="1"/>
</dbReference>
<dbReference type="PIRSF" id="PIRSF000097">
    <property type="entry name" value="AKR"/>
    <property type="match status" value="1"/>
</dbReference>
<dbReference type="Gene3D" id="3.20.20.100">
    <property type="entry name" value="NADP-dependent oxidoreductase domain"/>
    <property type="match status" value="1"/>
</dbReference>
<dbReference type="InterPro" id="IPR044494">
    <property type="entry name" value="AKR3C2/3"/>
</dbReference>
<dbReference type="FunFam" id="3.20.20.100:FF:000002">
    <property type="entry name" value="2,5-diketo-D-gluconic acid reductase A"/>
    <property type="match status" value="1"/>
</dbReference>